<comment type="caution">
    <text evidence="2">The sequence shown here is derived from an EMBL/GenBank/DDBJ whole genome shotgun (WGS) entry which is preliminary data.</text>
</comment>
<evidence type="ECO:0000256" key="1">
    <source>
        <dbReference type="SAM" id="MobiDB-lite"/>
    </source>
</evidence>
<accession>A0A426YZY8</accession>
<dbReference type="EMBL" id="AMZH03009240">
    <property type="protein sequence ID" value="RRT57275.1"/>
    <property type="molecule type" value="Genomic_DNA"/>
</dbReference>
<gene>
    <name evidence="2" type="ORF">B296_00009440</name>
</gene>
<protein>
    <submittedName>
        <fullName evidence="2">Uncharacterized protein</fullName>
    </submittedName>
</protein>
<dbReference type="Proteomes" id="UP000287651">
    <property type="component" value="Unassembled WGS sequence"/>
</dbReference>
<evidence type="ECO:0000313" key="2">
    <source>
        <dbReference type="EMBL" id="RRT57275.1"/>
    </source>
</evidence>
<proteinExistence type="predicted"/>
<reference evidence="2 3" key="1">
    <citation type="journal article" date="2014" name="Agronomy (Basel)">
        <title>A Draft Genome Sequence for Ensete ventricosum, the Drought-Tolerant Tree Against Hunger.</title>
        <authorList>
            <person name="Harrison J."/>
            <person name="Moore K.A."/>
            <person name="Paszkiewicz K."/>
            <person name="Jones T."/>
            <person name="Grant M."/>
            <person name="Ambacheew D."/>
            <person name="Muzemil S."/>
            <person name="Studholme D.J."/>
        </authorList>
    </citation>
    <scope>NUCLEOTIDE SEQUENCE [LARGE SCALE GENOMIC DNA]</scope>
</reference>
<organism evidence="2 3">
    <name type="scientific">Ensete ventricosum</name>
    <name type="common">Abyssinian banana</name>
    <name type="synonym">Musa ensete</name>
    <dbReference type="NCBI Taxonomy" id="4639"/>
    <lineage>
        <taxon>Eukaryota</taxon>
        <taxon>Viridiplantae</taxon>
        <taxon>Streptophyta</taxon>
        <taxon>Embryophyta</taxon>
        <taxon>Tracheophyta</taxon>
        <taxon>Spermatophyta</taxon>
        <taxon>Magnoliopsida</taxon>
        <taxon>Liliopsida</taxon>
        <taxon>Zingiberales</taxon>
        <taxon>Musaceae</taxon>
        <taxon>Ensete</taxon>
    </lineage>
</organism>
<evidence type="ECO:0000313" key="3">
    <source>
        <dbReference type="Proteomes" id="UP000287651"/>
    </source>
</evidence>
<feature type="region of interest" description="Disordered" evidence="1">
    <location>
        <begin position="49"/>
        <end position="83"/>
    </location>
</feature>
<sequence length="108" mass="12151">MHPLRFLKSGIRAKVFMRKIGFKLRVMKLYHENHSTLSCYVFIVKTARRRGDKPRPAPMQGRRPTTGHGQGQPARGGHPLGQQPVWVAPVGTADCCQPAARRLQRGKL</sequence>
<name>A0A426YZY8_ENSVE</name>
<dbReference type="AlphaFoldDB" id="A0A426YZY8"/>